<dbReference type="InterPro" id="IPR011467">
    <property type="entry name" value="DUF1573"/>
</dbReference>
<organism evidence="7 8">
    <name type="scientific">Porphyromonas asaccharolytica (strain ATCC 25260 / DSM 20707 / BCRC 10618 / CCUG 7834 / JCM 6326 / LMG 13178 / VPI 4198 / B440)</name>
    <name type="common">Bacteroides asaccharolyticus</name>
    <dbReference type="NCBI Taxonomy" id="879243"/>
    <lineage>
        <taxon>Bacteria</taxon>
        <taxon>Pseudomonadati</taxon>
        <taxon>Bacteroidota</taxon>
        <taxon>Bacteroidia</taxon>
        <taxon>Bacteroidales</taxon>
        <taxon>Porphyromonadaceae</taxon>
        <taxon>Porphyromonas</taxon>
    </lineage>
</organism>
<evidence type="ECO:0000313" key="8">
    <source>
        <dbReference type="Proteomes" id="UP000006545"/>
    </source>
</evidence>
<dbReference type="InterPro" id="IPR013783">
    <property type="entry name" value="Ig-like_fold"/>
</dbReference>
<feature type="domain" description="PG-0320-like C-terminal" evidence="6">
    <location>
        <begin position="146"/>
        <end position="235"/>
    </location>
</feature>
<feature type="chain" id="PRO_5003309915" description="PG-0320-like C-terminal domain-containing protein" evidence="5">
    <location>
        <begin position="23"/>
        <end position="365"/>
    </location>
</feature>
<comment type="similarity">
    <text evidence="1">Belongs to the peptidase C25 family.</text>
</comment>
<dbReference type="PANTHER" id="PTHR37833">
    <property type="entry name" value="LIPOPROTEIN-RELATED"/>
    <property type="match status" value="1"/>
</dbReference>
<evidence type="ECO:0000256" key="5">
    <source>
        <dbReference type="SAM" id="SignalP"/>
    </source>
</evidence>
<gene>
    <name evidence="7" type="ordered locus">Poras_1156</name>
</gene>
<evidence type="ECO:0000259" key="6">
    <source>
        <dbReference type="Pfam" id="PF21577"/>
    </source>
</evidence>
<evidence type="ECO:0000256" key="4">
    <source>
        <dbReference type="ARBA" id="ARBA00023026"/>
    </source>
</evidence>
<dbReference type="HOGENOM" id="CLU_051681_0_0_10"/>
<dbReference type="Pfam" id="PF07610">
    <property type="entry name" value="DUF1573"/>
    <property type="match status" value="1"/>
</dbReference>
<evidence type="ECO:0000313" key="7">
    <source>
        <dbReference type="EMBL" id="AEE13098.1"/>
    </source>
</evidence>
<dbReference type="STRING" id="879243.Poras_1156"/>
<sequence>MATRRLLALLICLTATLSVVCAQQPKEMIDSLSAIHNFGTIAEERGTVSHSFTLRNVSDQQMVILRVNTDCGCTTPTYDRTAVAPGDSIPILITYNPLNRPGSFVKYTRVYTSVDPSKPIKLTIKGNVATLGRQTPTNARYQQEIGALQVSNLFLDFPLQPAGEENTIRLMLNNPTNSPLEVSLDTLPSFLSSSVRHATLAAYEPEEIFLTAHTDGTVAPGIHKGWIGITVRTQNSEPDLSGGVMVRLVMPPHFDKGAAAPLADLKTYQRLTDLSPEATVYEGAVALKNDGKAPMHIYSAESNTAFLTILEYPETIAPGERAEIRYRLNLEEVDRSRGALKANFDLLLNDPNAPLRNVLIVIPKR</sequence>
<evidence type="ECO:0000256" key="3">
    <source>
        <dbReference type="ARBA" id="ARBA00022807"/>
    </source>
</evidence>
<keyword evidence="2" id="KW-0645">Protease</keyword>
<proteinExistence type="inferred from homology"/>
<reference evidence="8" key="1">
    <citation type="submission" date="2011-04" db="EMBL/GenBank/DDBJ databases">
        <title>The complete genome of Porphyromonas asaccharolytica DSM 20707.</title>
        <authorList>
            <person name="Lucas S."/>
            <person name="Han J."/>
            <person name="Lapidus A."/>
            <person name="Bruce D."/>
            <person name="Goodwin L."/>
            <person name="Pitluck S."/>
            <person name="Peters L."/>
            <person name="Kyrpides N."/>
            <person name="Mavromatis K."/>
            <person name="Ivanova N."/>
            <person name="Ovchinnikova G."/>
            <person name="Pagani I."/>
            <person name="Lu M."/>
            <person name="Detter J.C."/>
            <person name="Tapia R."/>
            <person name="Han C."/>
            <person name="Land M."/>
            <person name="Hauser L."/>
            <person name="Markowitz V."/>
            <person name="Cheng J.-F."/>
            <person name="Hugenholtz P."/>
            <person name="Woyke T."/>
            <person name="Wu D."/>
            <person name="Gronow S."/>
            <person name="Wellnitz S."/>
            <person name="Brambilla E."/>
            <person name="Klenk H.-P."/>
            <person name="Eisen J.A."/>
        </authorList>
    </citation>
    <scope>NUCLEOTIDE SEQUENCE [LARGE SCALE GENOMIC DNA]</scope>
    <source>
        <strain evidence="8">ATCC 25260 / DSM 20707 / VPI 4198</strain>
    </source>
</reference>
<dbReference type="RefSeq" id="WP_013760544.1">
    <property type="nucleotide sequence ID" value="NC_015501.1"/>
</dbReference>
<accession>F4KLF0</accession>
<dbReference type="AlphaFoldDB" id="F4KLF0"/>
<dbReference type="EMBL" id="CP002689">
    <property type="protein sequence ID" value="AEE13098.1"/>
    <property type="molecule type" value="Genomic_DNA"/>
</dbReference>
<keyword evidence="5" id="KW-0732">Signal</keyword>
<keyword evidence="3" id="KW-0788">Thiol protease</keyword>
<dbReference type="GO" id="GO:0006508">
    <property type="term" value="P:proteolysis"/>
    <property type="evidence" value="ECO:0007669"/>
    <property type="project" value="UniProtKB-KW"/>
</dbReference>
<dbReference type="Gene3D" id="2.60.40.10">
    <property type="entry name" value="Immunoglobulins"/>
    <property type="match status" value="3"/>
</dbReference>
<evidence type="ECO:0000256" key="2">
    <source>
        <dbReference type="ARBA" id="ARBA00022670"/>
    </source>
</evidence>
<dbReference type="KEGG" id="pah:Poras_1156"/>
<keyword evidence="3" id="KW-0378">Hydrolase</keyword>
<protein>
    <recommendedName>
        <fullName evidence="6">PG-0320-like C-terminal domain-containing protein</fullName>
    </recommendedName>
</protein>
<dbReference type="eggNOG" id="ENOG502Z9QX">
    <property type="taxonomic scope" value="Bacteria"/>
</dbReference>
<dbReference type="OrthoDB" id="1449040at2"/>
<evidence type="ECO:0000256" key="1">
    <source>
        <dbReference type="ARBA" id="ARBA00006067"/>
    </source>
</evidence>
<keyword evidence="4" id="KW-0843">Virulence</keyword>
<dbReference type="GO" id="GO:0008234">
    <property type="term" value="F:cysteine-type peptidase activity"/>
    <property type="evidence" value="ECO:0007669"/>
    <property type="project" value="UniProtKB-KW"/>
</dbReference>
<dbReference type="Pfam" id="PF21577">
    <property type="entry name" value="PG_0320-like_C"/>
    <property type="match status" value="1"/>
</dbReference>
<dbReference type="PANTHER" id="PTHR37833:SF1">
    <property type="entry name" value="SIGNAL PEPTIDE PROTEIN"/>
    <property type="match status" value="1"/>
</dbReference>
<dbReference type="Proteomes" id="UP000006545">
    <property type="component" value="Chromosome"/>
</dbReference>
<keyword evidence="8" id="KW-1185">Reference proteome</keyword>
<feature type="signal peptide" evidence="5">
    <location>
        <begin position="1"/>
        <end position="22"/>
    </location>
</feature>
<dbReference type="InterPro" id="IPR048808">
    <property type="entry name" value="PG_0320-like_C"/>
</dbReference>
<name>F4KLF0_PORAD</name>